<evidence type="ECO:0000313" key="2">
    <source>
        <dbReference type="Proteomes" id="UP001596147"/>
    </source>
</evidence>
<gene>
    <name evidence="1" type="ORF">ACFPM4_03205</name>
</gene>
<sequence>MGNHIIHKLPSQPTTIHPFSKKVSKQHTSQNVSFSQYLETAQKHHSSLTISKHAGKRMIERDITIKPEIWNEIGEKVVEAKRKGVNDSLVLLENAALIVSAKNNTVITVMDRQEAENQIFTNIDGTIVMN</sequence>
<dbReference type="InterPro" id="IPR013367">
    <property type="entry name" value="Flagellar_put"/>
</dbReference>
<keyword evidence="1" id="KW-0378">Hydrolase</keyword>
<proteinExistence type="predicted"/>
<dbReference type="EMBL" id="JBHSMC010000001">
    <property type="protein sequence ID" value="MFC5463761.1"/>
    <property type="molecule type" value="Genomic_DNA"/>
</dbReference>
<keyword evidence="1" id="KW-0966">Cell projection</keyword>
<protein>
    <submittedName>
        <fullName evidence="1">TIGR02530 family flagellar biosynthesis protein</fullName>
    </submittedName>
</protein>
<dbReference type="NCBIfam" id="TIGR02530">
    <property type="entry name" value="flg_new"/>
    <property type="match status" value="1"/>
</dbReference>
<dbReference type="RefSeq" id="WP_144920121.1">
    <property type="nucleotide sequence ID" value="NZ_JBHSMC010000001.1"/>
</dbReference>
<keyword evidence="1" id="KW-0282">Flagellum</keyword>
<dbReference type="GO" id="GO:0016787">
    <property type="term" value="F:hydrolase activity"/>
    <property type="evidence" value="ECO:0007669"/>
    <property type="project" value="UniProtKB-KW"/>
</dbReference>
<keyword evidence="1" id="KW-0969">Cilium</keyword>
<comment type="caution">
    <text evidence="1">The sequence shown here is derived from an EMBL/GenBank/DDBJ whole genome shotgun (WGS) entry which is preliminary data.</text>
</comment>
<dbReference type="Proteomes" id="UP001596147">
    <property type="component" value="Unassembled WGS sequence"/>
</dbReference>
<dbReference type="Pfam" id="PF12611">
    <property type="entry name" value="Flagellar_put"/>
    <property type="match status" value="1"/>
</dbReference>
<organism evidence="1 2">
    <name type="scientific">Lederbergia graminis</name>
    <dbReference type="NCBI Taxonomy" id="735518"/>
    <lineage>
        <taxon>Bacteria</taxon>
        <taxon>Bacillati</taxon>
        <taxon>Bacillota</taxon>
        <taxon>Bacilli</taxon>
        <taxon>Bacillales</taxon>
        <taxon>Bacillaceae</taxon>
        <taxon>Lederbergia</taxon>
    </lineage>
</organism>
<keyword evidence="2" id="KW-1185">Reference proteome</keyword>
<evidence type="ECO:0000313" key="1">
    <source>
        <dbReference type="EMBL" id="MFC5463761.1"/>
    </source>
</evidence>
<accession>A0ABW0LG41</accession>
<reference evidence="2" key="1">
    <citation type="journal article" date="2019" name="Int. J. Syst. Evol. Microbiol.">
        <title>The Global Catalogue of Microorganisms (GCM) 10K type strain sequencing project: providing services to taxonomists for standard genome sequencing and annotation.</title>
        <authorList>
            <consortium name="The Broad Institute Genomics Platform"/>
            <consortium name="The Broad Institute Genome Sequencing Center for Infectious Disease"/>
            <person name="Wu L."/>
            <person name="Ma J."/>
        </authorList>
    </citation>
    <scope>NUCLEOTIDE SEQUENCE [LARGE SCALE GENOMIC DNA]</scope>
    <source>
        <strain evidence="2">CGMCC 1.12237</strain>
    </source>
</reference>
<name>A0ABW0LG41_9BACI</name>